<dbReference type="EMBL" id="SRLO01000015">
    <property type="protein sequence ID" value="TNN86417.1"/>
    <property type="molecule type" value="Genomic_DNA"/>
</dbReference>
<keyword evidence="2" id="KW-1185">Reference proteome</keyword>
<evidence type="ECO:0000313" key="1">
    <source>
        <dbReference type="EMBL" id="TNN86417.1"/>
    </source>
</evidence>
<accession>A0A4Z2J8S2</accession>
<dbReference type="OrthoDB" id="6162636at2759"/>
<dbReference type="Proteomes" id="UP000314294">
    <property type="component" value="Unassembled WGS sequence"/>
</dbReference>
<proteinExistence type="predicted"/>
<comment type="caution">
    <text evidence="1">The sequence shown here is derived from an EMBL/GenBank/DDBJ whole genome shotgun (WGS) entry which is preliminary data.</text>
</comment>
<protein>
    <submittedName>
        <fullName evidence="1">Uncharacterized protein</fullName>
    </submittedName>
</protein>
<gene>
    <name evidence="1" type="ORF">EYF80_003187</name>
</gene>
<dbReference type="AlphaFoldDB" id="A0A4Z2J8S2"/>
<evidence type="ECO:0000313" key="2">
    <source>
        <dbReference type="Proteomes" id="UP000314294"/>
    </source>
</evidence>
<organism evidence="1 2">
    <name type="scientific">Liparis tanakae</name>
    <name type="common">Tanaka's snailfish</name>
    <dbReference type="NCBI Taxonomy" id="230148"/>
    <lineage>
        <taxon>Eukaryota</taxon>
        <taxon>Metazoa</taxon>
        <taxon>Chordata</taxon>
        <taxon>Craniata</taxon>
        <taxon>Vertebrata</taxon>
        <taxon>Euteleostomi</taxon>
        <taxon>Actinopterygii</taxon>
        <taxon>Neopterygii</taxon>
        <taxon>Teleostei</taxon>
        <taxon>Neoteleostei</taxon>
        <taxon>Acanthomorphata</taxon>
        <taxon>Eupercaria</taxon>
        <taxon>Perciformes</taxon>
        <taxon>Cottioidei</taxon>
        <taxon>Cottales</taxon>
        <taxon>Liparidae</taxon>
        <taxon>Liparis</taxon>
    </lineage>
</organism>
<reference evidence="1 2" key="1">
    <citation type="submission" date="2019-03" db="EMBL/GenBank/DDBJ databases">
        <title>First draft genome of Liparis tanakae, snailfish: a comprehensive survey of snailfish specific genes.</title>
        <authorList>
            <person name="Kim W."/>
            <person name="Song I."/>
            <person name="Jeong J.-H."/>
            <person name="Kim D."/>
            <person name="Kim S."/>
            <person name="Ryu S."/>
            <person name="Song J.Y."/>
            <person name="Lee S.K."/>
        </authorList>
    </citation>
    <scope>NUCLEOTIDE SEQUENCE [LARGE SCALE GENOMIC DNA]</scope>
    <source>
        <tissue evidence="1">Muscle</tissue>
    </source>
</reference>
<sequence length="69" mass="7782">MRKEGIRKEWMRKEGMRQEGMMLEGMRKEGGSVSDLCRSLSSVVSGELSSVGVMDRDCRKRPALPLPLL</sequence>
<name>A0A4Z2J8S2_9TELE</name>